<name>A0ABU0M6D7_9HYPH</name>
<evidence type="ECO:0000313" key="3">
    <source>
        <dbReference type="Proteomes" id="UP001223743"/>
    </source>
</evidence>
<proteinExistence type="predicted"/>
<evidence type="ECO:0000313" key="2">
    <source>
        <dbReference type="EMBL" id="MDQ0516512.1"/>
    </source>
</evidence>
<dbReference type="Proteomes" id="UP001223743">
    <property type="component" value="Unassembled WGS sequence"/>
</dbReference>
<dbReference type="InterPro" id="IPR018706">
    <property type="entry name" value="DUF2214_membrane"/>
</dbReference>
<dbReference type="EMBL" id="JAUSWJ010000001">
    <property type="protein sequence ID" value="MDQ0516512.1"/>
    <property type="molecule type" value="Genomic_DNA"/>
</dbReference>
<feature type="transmembrane region" description="Helical" evidence="1">
    <location>
        <begin position="123"/>
        <end position="145"/>
    </location>
</feature>
<reference evidence="2 3" key="1">
    <citation type="submission" date="2023-07" db="EMBL/GenBank/DDBJ databases">
        <title>Genomic Encyclopedia of Type Strains, Phase IV (KMG-IV): sequencing the most valuable type-strain genomes for metagenomic binning, comparative biology and taxonomic classification.</title>
        <authorList>
            <person name="Goeker M."/>
        </authorList>
    </citation>
    <scope>NUCLEOTIDE SEQUENCE [LARGE SCALE GENOMIC DNA]</scope>
    <source>
        <strain evidence="2 3">B1-1</strain>
    </source>
</reference>
<feature type="transmembrane region" description="Helical" evidence="1">
    <location>
        <begin position="41"/>
        <end position="67"/>
    </location>
</feature>
<keyword evidence="1" id="KW-1133">Transmembrane helix</keyword>
<gene>
    <name evidence="2" type="ORF">QO015_002125</name>
</gene>
<keyword evidence="1" id="KW-0812">Transmembrane</keyword>
<protein>
    <submittedName>
        <fullName evidence="2">Membrane protein</fullName>
    </submittedName>
</protein>
<keyword evidence="1" id="KW-0472">Membrane</keyword>
<comment type="caution">
    <text evidence="2">The sequence shown here is derived from an EMBL/GenBank/DDBJ whole genome shotgun (WGS) entry which is preliminary data.</text>
</comment>
<sequence length="148" mass="16502">MLVDLVLAILHHLAVFVLFAMLAVQLVWLKRDLDLQGLRRVAKLDIIYGATAGAVLLIGVLRVFFGLKGWGYYAESHSFWAKMAAFALIGLMSIPPTMKFIAWRKRAEGEPGWLPSPAEIRSARMYLHVEATIFLAIPIFAAAMARGY</sequence>
<accession>A0ABU0M6D7</accession>
<organism evidence="2 3">
    <name type="scientific">Kaistia geumhonensis</name>
    <dbReference type="NCBI Taxonomy" id="410839"/>
    <lineage>
        <taxon>Bacteria</taxon>
        <taxon>Pseudomonadati</taxon>
        <taxon>Pseudomonadota</taxon>
        <taxon>Alphaproteobacteria</taxon>
        <taxon>Hyphomicrobiales</taxon>
        <taxon>Kaistiaceae</taxon>
        <taxon>Kaistia</taxon>
    </lineage>
</organism>
<keyword evidence="3" id="KW-1185">Reference proteome</keyword>
<dbReference type="Pfam" id="PF09980">
    <property type="entry name" value="DUF2214"/>
    <property type="match status" value="1"/>
</dbReference>
<dbReference type="RefSeq" id="WP_266279509.1">
    <property type="nucleotide sequence ID" value="NZ_JAPKNF010000001.1"/>
</dbReference>
<feature type="transmembrane region" description="Helical" evidence="1">
    <location>
        <begin position="6"/>
        <end position="29"/>
    </location>
</feature>
<evidence type="ECO:0000256" key="1">
    <source>
        <dbReference type="SAM" id="Phobius"/>
    </source>
</evidence>